<keyword evidence="3" id="KW-0812">Transmembrane</keyword>
<evidence type="ECO:0000313" key="5">
    <source>
        <dbReference type="Proteomes" id="UP000806542"/>
    </source>
</evidence>
<dbReference type="CDD" id="cd17332">
    <property type="entry name" value="MFS_MelB_like"/>
    <property type="match status" value="1"/>
</dbReference>
<reference evidence="4" key="1">
    <citation type="submission" date="2020-10" db="EMBL/GenBank/DDBJ databases">
        <title>ChiBAC.</title>
        <authorList>
            <person name="Zenner C."/>
            <person name="Hitch T.C.A."/>
            <person name="Clavel T."/>
        </authorList>
    </citation>
    <scope>NUCLEOTIDE SEQUENCE</scope>
    <source>
        <strain evidence="4">DSM 107454</strain>
    </source>
</reference>
<feature type="transmembrane region" description="Helical" evidence="3">
    <location>
        <begin position="226"/>
        <end position="247"/>
    </location>
</feature>
<keyword evidence="5" id="KW-1185">Reference proteome</keyword>
<sequence>MRMSKKLTWVSKISFGLGAFGKDAVYAIVSTFLLYFLTDIKGVAPAFVGTLFLVARIFDAVNDPIMGVIVDNTRSKFGKFRPWIMLGTVLNAIVLIFLYWNTSLSGTAYATYIAVLYILWGMTYTIEDIPYWSMVPALTDDPKERDQISSIPRFFASLAWLVVGSGGFAIIGFLGKGDSADGFSKFAMIISVVFIIASTLTCLKCREAHETPKNTEKTSLKQMVKILFTNDQVLVVLGIAAFFNLGYQLENSFATFYFKYVTGSADGTLFSVYTGVAGIAQMATLALFPSISAKIGRPVAYLIAAITQIFGFAALMACGFIAPSNIILVGICSAIINIGIGFMLVLVTVSLADVVDYGEYKFGTRNESVIFSTQTFVVKLAGAVSGFISGIGLELIGFVENTAQSPQTITGMRVLMFVIPGIFAIITYIIYKRFYKIRGTFFENMKAELEKRR</sequence>
<protein>
    <submittedName>
        <fullName evidence="4">Melibiose:sodium transporter MelB</fullName>
    </submittedName>
</protein>
<evidence type="ECO:0000256" key="3">
    <source>
        <dbReference type="SAM" id="Phobius"/>
    </source>
</evidence>
<keyword evidence="2" id="KW-0769">Symport</keyword>
<dbReference type="PANTHER" id="PTHR11328:SF36">
    <property type="entry name" value="MELIBIOSE PERMEASE"/>
    <property type="match status" value="1"/>
</dbReference>
<name>A0A9D5R7B5_9FIRM</name>
<feature type="transmembrane region" description="Helical" evidence="3">
    <location>
        <begin position="106"/>
        <end position="126"/>
    </location>
</feature>
<feature type="transmembrane region" description="Helical" evidence="3">
    <location>
        <begin position="411"/>
        <end position="431"/>
    </location>
</feature>
<dbReference type="EMBL" id="JADCKB010000001">
    <property type="protein sequence ID" value="MBE5038981.1"/>
    <property type="molecule type" value="Genomic_DNA"/>
</dbReference>
<dbReference type="InterPro" id="IPR036259">
    <property type="entry name" value="MFS_trans_sf"/>
</dbReference>
<feature type="transmembrane region" description="Helical" evidence="3">
    <location>
        <begin position="186"/>
        <end position="205"/>
    </location>
</feature>
<gene>
    <name evidence="4" type="primary">melB</name>
    <name evidence="4" type="ORF">INF28_00675</name>
</gene>
<feature type="transmembrane region" description="Helical" evidence="3">
    <location>
        <begin position="376"/>
        <end position="399"/>
    </location>
</feature>
<dbReference type="GO" id="GO:0005886">
    <property type="term" value="C:plasma membrane"/>
    <property type="evidence" value="ECO:0007669"/>
    <property type="project" value="TreeGrafter"/>
</dbReference>
<accession>A0A9D5R7B5</accession>
<evidence type="ECO:0000256" key="1">
    <source>
        <dbReference type="ARBA" id="ARBA00022448"/>
    </source>
</evidence>
<dbReference type="GO" id="GO:0008643">
    <property type="term" value="P:carbohydrate transport"/>
    <property type="evidence" value="ECO:0007669"/>
    <property type="project" value="InterPro"/>
</dbReference>
<feature type="transmembrane region" description="Helical" evidence="3">
    <location>
        <begin position="12"/>
        <end position="37"/>
    </location>
</feature>
<evidence type="ECO:0000313" key="4">
    <source>
        <dbReference type="EMBL" id="MBE5038981.1"/>
    </source>
</evidence>
<dbReference type="GO" id="GO:0006814">
    <property type="term" value="P:sodium ion transport"/>
    <property type="evidence" value="ECO:0007669"/>
    <property type="project" value="InterPro"/>
</dbReference>
<keyword evidence="3" id="KW-1133">Transmembrane helix</keyword>
<comment type="caution">
    <text evidence="4">The sequence shown here is derived from an EMBL/GenBank/DDBJ whole genome shotgun (WGS) entry which is preliminary data.</text>
</comment>
<dbReference type="NCBIfam" id="NF007749">
    <property type="entry name" value="PRK10429.1"/>
    <property type="match status" value="1"/>
</dbReference>
<feature type="transmembrane region" description="Helical" evidence="3">
    <location>
        <begin position="43"/>
        <end position="61"/>
    </location>
</feature>
<dbReference type="SUPFAM" id="SSF103473">
    <property type="entry name" value="MFS general substrate transporter"/>
    <property type="match status" value="1"/>
</dbReference>
<keyword evidence="3" id="KW-0472">Membrane</keyword>
<dbReference type="GO" id="GO:0015293">
    <property type="term" value="F:symporter activity"/>
    <property type="evidence" value="ECO:0007669"/>
    <property type="project" value="UniProtKB-KW"/>
</dbReference>
<organism evidence="4 5">
    <name type="scientific">Ructibacterium gallinarum</name>
    <dbReference type="NCBI Taxonomy" id="2779355"/>
    <lineage>
        <taxon>Bacteria</taxon>
        <taxon>Bacillati</taxon>
        <taxon>Bacillota</taxon>
        <taxon>Clostridia</taxon>
        <taxon>Eubacteriales</taxon>
        <taxon>Oscillospiraceae</taxon>
        <taxon>Ructibacterium</taxon>
    </lineage>
</organism>
<evidence type="ECO:0000256" key="2">
    <source>
        <dbReference type="ARBA" id="ARBA00022847"/>
    </source>
</evidence>
<feature type="transmembrane region" description="Helical" evidence="3">
    <location>
        <begin position="154"/>
        <end position="174"/>
    </location>
</feature>
<dbReference type="InterPro" id="IPR001927">
    <property type="entry name" value="Na/Gal_symport"/>
</dbReference>
<dbReference type="AlphaFoldDB" id="A0A9D5R7B5"/>
<dbReference type="Proteomes" id="UP000806542">
    <property type="component" value="Unassembled WGS sequence"/>
</dbReference>
<dbReference type="InterPro" id="IPR039672">
    <property type="entry name" value="MFS_2"/>
</dbReference>
<feature type="transmembrane region" description="Helical" evidence="3">
    <location>
        <begin position="82"/>
        <end position="100"/>
    </location>
</feature>
<feature type="transmembrane region" description="Helical" evidence="3">
    <location>
        <begin position="267"/>
        <end position="288"/>
    </location>
</feature>
<proteinExistence type="predicted"/>
<dbReference type="Pfam" id="PF13347">
    <property type="entry name" value="MFS_2"/>
    <property type="match status" value="1"/>
</dbReference>
<feature type="transmembrane region" description="Helical" evidence="3">
    <location>
        <begin position="328"/>
        <end position="355"/>
    </location>
</feature>
<dbReference type="Gene3D" id="1.20.1250.20">
    <property type="entry name" value="MFS general substrate transporter like domains"/>
    <property type="match status" value="2"/>
</dbReference>
<dbReference type="PANTHER" id="PTHR11328">
    <property type="entry name" value="MAJOR FACILITATOR SUPERFAMILY DOMAIN-CONTAINING PROTEIN"/>
    <property type="match status" value="1"/>
</dbReference>
<dbReference type="NCBIfam" id="TIGR00792">
    <property type="entry name" value="gph"/>
    <property type="match status" value="1"/>
</dbReference>
<feature type="transmembrane region" description="Helical" evidence="3">
    <location>
        <begin position="300"/>
        <end position="322"/>
    </location>
</feature>
<keyword evidence="1" id="KW-0813">Transport</keyword>